<accession>A0A0K1PV41</accession>
<protein>
    <submittedName>
        <fullName evidence="2">RTX toxin</fullName>
    </submittedName>
</protein>
<dbReference type="PROSITE" id="PS51257">
    <property type="entry name" value="PROKAR_LIPOPROTEIN"/>
    <property type="match status" value="1"/>
</dbReference>
<name>A0A0K1PV41_9BACT</name>
<keyword evidence="1" id="KW-0732">Signal</keyword>
<dbReference type="OrthoDB" id="1013954at2"/>
<dbReference type="AlphaFoldDB" id="A0A0K1PV41"/>
<dbReference type="EMBL" id="CP012333">
    <property type="protein sequence ID" value="AKU97400.1"/>
    <property type="molecule type" value="Genomic_DNA"/>
</dbReference>
<dbReference type="STRING" id="1391654.AKJ09_04064"/>
<feature type="signal peptide" evidence="1">
    <location>
        <begin position="1"/>
        <end position="23"/>
    </location>
</feature>
<sequence>MKKTLGTLAGATLVALVALVACAQSTDVAATDSSAIVSPCKEDCSKAIANDCFVGVCDTATGSCKIQPATDGTECDDGFFCTVGETCKAGVCGNGKPNPCGSNDCLTGICNEDQDRCQLIARPDETPCSVPDNLCVVGAACKAGECVGTPKSCDFDPNIDECHVGACNPKTGACELSPGNDGEPCHGNGFCFHNQTCLHGTCVGGQSTANWWYSTDKSVCHILSCDPKDGSRVEKTVPVGGECVPTTASGANLECMTGLCRDGNICDTVIKTGAPCTTAADDCTVGTCAENGSCAPTATNEGAACDTRDFCTMASTCHQGTCSGVLKSGVTVYYKTDFSAGFAGWTPKDEMHSPWAVRPATSIERQQNGFEPERDHSPSPDGNMLLCKQCQPGTYADSPPIDLEGASDRVWLTLWRAVKHVNDSSAYVSVFDGTKWRVVWSTPFGDASQDFTWYPITVDVTRFKNANFKIRVGIDVGDPQQNNYGTSFFVDDVIVASQSCAPPGTAQGGSNGGN</sequence>
<dbReference type="RefSeq" id="WP_146648538.1">
    <property type="nucleotide sequence ID" value="NZ_CP012333.1"/>
</dbReference>
<dbReference type="InterPro" id="IPR013320">
    <property type="entry name" value="ConA-like_dom_sf"/>
</dbReference>
<organism evidence="2 3">
    <name type="scientific">Labilithrix luteola</name>
    <dbReference type="NCBI Taxonomy" id="1391654"/>
    <lineage>
        <taxon>Bacteria</taxon>
        <taxon>Pseudomonadati</taxon>
        <taxon>Myxococcota</taxon>
        <taxon>Polyangia</taxon>
        <taxon>Polyangiales</taxon>
        <taxon>Labilitrichaceae</taxon>
        <taxon>Labilithrix</taxon>
    </lineage>
</organism>
<dbReference type="Proteomes" id="UP000064967">
    <property type="component" value="Chromosome"/>
</dbReference>
<dbReference type="KEGG" id="llu:AKJ09_04064"/>
<evidence type="ECO:0000313" key="3">
    <source>
        <dbReference type="Proteomes" id="UP000064967"/>
    </source>
</evidence>
<feature type="chain" id="PRO_5005466334" evidence="1">
    <location>
        <begin position="24"/>
        <end position="514"/>
    </location>
</feature>
<reference evidence="2 3" key="1">
    <citation type="submission" date="2015-08" db="EMBL/GenBank/DDBJ databases">
        <authorList>
            <person name="Babu N.S."/>
            <person name="Beckwith C.J."/>
            <person name="Beseler K.G."/>
            <person name="Brison A."/>
            <person name="Carone J.V."/>
            <person name="Caskin T.P."/>
            <person name="Diamond M."/>
            <person name="Durham M.E."/>
            <person name="Foxe J.M."/>
            <person name="Go M."/>
            <person name="Henderson B.A."/>
            <person name="Jones I.B."/>
            <person name="McGettigan J.A."/>
            <person name="Micheletti S.J."/>
            <person name="Nasrallah M.E."/>
            <person name="Ortiz D."/>
            <person name="Piller C.R."/>
            <person name="Privatt S.R."/>
            <person name="Schneider S.L."/>
            <person name="Sharp S."/>
            <person name="Smith T.C."/>
            <person name="Stanton J.D."/>
            <person name="Ullery H.E."/>
            <person name="Wilson R.J."/>
            <person name="Serrano M.G."/>
            <person name="Buck G."/>
            <person name="Lee V."/>
            <person name="Wang Y."/>
            <person name="Carvalho R."/>
            <person name="Voegtly L."/>
            <person name="Shi R."/>
            <person name="Duckworth R."/>
            <person name="Johnson A."/>
            <person name="Loviza R."/>
            <person name="Walstead R."/>
            <person name="Shah Z."/>
            <person name="Kiflezghi M."/>
            <person name="Wade K."/>
            <person name="Ball S.L."/>
            <person name="Bradley K.W."/>
            <person name="Asai D.J."/>
            <person name="Bowman C.A."/>
            <person name="Russell D.A."/>
            <person name="Pope W.H."/>
            <person name="Jacobs-Sera D."/>
            <person name="Hendrix R.W."/>
            <person name="Hatfull G.F."/>
        </authorList>
    </citation>
    <scope>NUCLEOTIDE SEQUENCE [LARGE SCALE GENOMIC DNA]</scope>
    <source>
        <strain evidence="2 3">DSM 27648</strain>
    </source>
</reference>
<dbReference type="SUPFAM" id="SSF49899">
    <property type="entry name" value="Concanavalin A-like lectins/glucanases"/>
    <property type="match status" value="1"/>
</dbReference>
<keyword evidence="3" id="KW-1185">Reference proteome</keyword>
<evidence type="ECO:0000256" key="1">
    <source>
        <dbReference type="SAM" id="SignalP"/>
    </source>
</evidence>
<gene>
    <name evidence="2" type="ORF">AKJ09_04064</name>
</gene>
<proteinExistence type="predicted"/>
<evidence type="ECO:0000313" key="2">
    <source>
        <dbReference type="EMBL" id="AKU97400.1"/>
    </source>
</evidence>